<protein>
    <recommendedName>
        <fullName evidence="3">DUF2281 domain-containing protein</fullName>
    </recommendedName>
</protein>
<evidence type="ECO:0000313" key="2">
    <source>
        <dbReference type="Proteomes" id="UP000636949"/>
    </source>
</evidence>
<evidence type="ECO:0008006" key="3">
    <source>
        <dbReference type="Google" id="ProtNLM"/>
    </source>
</evidence>
<reference evidence="1" key="2">
    <citation type="submission" date="2020-09" db="EMBL/GenBank/DDBJ databases">
        <authorList>
            <person name="Sun Q."/>
            <person name="Zhou Y."/>
        </authorList>
    </citation>
    <scope>NUCLEOTIDE SEQUENCE</scope>
    <source>
        <strain evidence="1">CGMCC 1.15758</strain>
    </source>
</reference>
<keyword evidence="2" id="KW-1185">Reference proteome</keyword>
<dbReference type="AlphaFoldDB" id="A0A8J2Z607"/>
<gene>
    <name evidence="1" type="ORF">GCM10010995_21520</name>
</gene>
<dbReference type="Proteomes" id="UP000636949">
    <property type="component" value="Unassembled WGS sequence"/>
</dbReference>
<accession>A0A8J2Z607</accession>
<reference evidence="1" key="1">
    <citation type="journal article" date="2014" name="Int. J. Syst. Evol. Microbiol.">
        <title>Complete genome sequence of Corynebacterium casei LMG S-19264T (=DSM 44701T), isolated from a smear-ripened cheese.</title>
        <authorList>
            <consortium name="US DOE Joint Genome Institute (JGI-PGF)"/>
            <person name="Walter F."/>
            <person name="Albersmeier A."/>
            <person name="Kalinowski J."/>
            <person name="Ruckert C."/>
        </authorList>
    </citation>
    <scope>NUCLEOTIDE SEQUENCE</scope>
    <source>
        <strain evidence="1">CGMCC 1.15758</strain>
    </source>
</reference>
<dbReference type="RefSeq" id="WP_117003475.1">
    <property type="nucleotide sequence ID" value="NZ_BMJS01000028.1"/>
</dbReference>
<organism evidence="1 2">
    <name type="scientific">Cysteiniphilum litorale</name>
    <dbReference type="NCBI Taxonomy" id="2056700"/>
    <lineage>
        <taxon>Bacteria</taxon>
        <taxon>Pseudomonadati</taxon>
        <taxon>Pseudomonadota</taxon>
        <taxon>Gammaproteobacteria</taxon>
        <taxon>Thiotrichales</taxon>
        <taxon>Fastidiosibacteraceae</taxon>
        <taxon>Cysteiniphilum</taxon>
    </lineage>
</organism>
<dbReference type="EMBL" id="BMJS01000028">
    <property type="protein sequence ID" value="GGG03761.1"/>
    <property type="molecule type" value="Genomic_DNA"/>
</dbReference>
<proteinExistence type="predicted"/>
<name>A0A8J2Z607_9GAMM</name>
<sequence length="67" mass="8037">MQSKHIDLITQKLNHLPAKYFAEVEDFIDFLHQKDSLQKVRQDFTMMSQSSFQAVWDNDEDEIYNDL</sequence>
<evidence type="ECO:0000313" key="1">
    <source>
        <dbReference type="EMBL" id="GGG03761.1"/>
    </source>
</evidence>
<comment type="caution">
    <text evidence="1">The sequence shown here is derived from an EMBL/GenBank/DDBJ whole genome shotgun (WGS) entry which is preliminary data.</text>
</comment>
<dbReference type="OrthoDB" id="6371923at2"/>